<evidence type="ECO:0000256" key="1">
    <source>
        <dbReference type="SAM" id="Phobius"/>
    </source>
</evidence>
<evidence type="ECO:0000313" key="2">
    <source>
        <dbReference type="EMBL" id="MBU5335162.1"/>
    </source>
</evidence>
<keyword evidence="1" id="KW-1133">Transmembrane helix</keyword>
<reference evidence="2 3" key="1">
    <citation type="submission" date="2021-06" db="EMBL/GenBank/DDBJ databases">
        <authorList>
            <person name="Sun Q."/>
            <person name="Li D."/>
        </authorList>
    </citation>
    <scope>NUCLEOTIDE SEQUENCE [LARGE SCALE GENOMIC DNA]</scope>
    <source>
        <strain evidence="2 3">N19</strain>
    </source>
</reference>
<proteinExistence type="predicted"/>
<dbReference type="InterPro" id="IPR014198">
    <property type="entry name" value="Spore_III_AB"/>
</dbReference>
<keyword evidence="1" id="KW-0472">Membrane</keyword>
<accession>A0ABS6DV80</accession>
<protein>
    <submittedName>
        <fullName evidence="2">Stage III sporulation protein AB</fullName>
    </submittedName>
</protein>
<keyword evidence="1" id="KW-0812">Transmembrane</keyword>
<keyword evidence="3" id="KW-1185">Reference proteome</keyword>
<organism evidence="2 3">
    <name type="scientific">Intestinibacter bartlettii</name>
    <dbReference type="NCBI Taxonomy" id="261299"/>
    <lineage>
        <taxon>Bacteria</taxon>
        <taxon>Bacillati</taxon>
        <taxon>Bacillota</taxon>
        <taxon>Clostridia</taxon>
        <taxon>Peptostreptococcales</taxon>
        <taxon>Peptostreptococcaceae</taxon>
        <taxon>Intestinibacter</taxon>
    </lineage>
</organism>
<comment type="caution">
    <text evidence="2">The sequence shown here is derived from an EMBL/GenBank/DDBJ whole genome shotgun (WGS) entry which is preliminary data.</text>
</comment>
<name>A0ABS6DV80_9FIRM</name>
<sequence length="182" mass="21233">MIYMKRDGILEIKIILVGMLIGCSYLVGEDISKRYIKRHKQLNDLIRVLEIMRMDLAFGMYTLEEIFRNISLKDEYDFSEFFLKFADGLAKEDGKTIDEILNDTVDILYKNTYLKENEIEEFKKLILSLGKSEVESQERLIDLTVENLKKLTIESKEDIKNKGNLYKKLITFSGICIGIILI</sequence>
<dbReference type="EMBL" id="JAHLOQ010000003">
    <property type="protein sequence ID" value="MBU5335162.1"/>
    <property type="molecule type" value="Genomic_DNA"/>
</dbReference>
<dbReference type="Proteomes" id="UP001196301">
    <property type="component" value="Unassembled WGS sequence"/>
</dbReference>
<dbReference type="Pfam" id="PF09548">
    <property type="entry name" value="Spore_III_AB"/>
    <property type="match status" value="1"/>
</dbReference>
<gene>
    <name evidence="2" type="ORF">KQI20_01795</name>
</gene>
<dbReference type="RefSeq" id="WP_216568325.1">
    <property type="nucleotide sequence ID" value="NZ_JAHLOQ010000003.1"/>
</dbReference>
<evidence type="ECO:0000313" key="3">
    <source>
        <dbReference type="Proteomes" id="UP001196301"/>
    </source>
</evidence>
<feature type="transmembrane region" description="Helical" evidence="1">
    <location>
        <begin position="12"/>
        <end position="28"/>
    </location>
</feature>